<dbReference type="STRING" id="1514904.SU32_08640"/>
<protein>
    <recommendedName>
        <fullName evidence="5">Cell division protein</fullName>
    </recommendedName>
</protein>
<keyword evidence="2" id="KW-0812">Transmembrane</keyword>
<keyword evidence="2" id="KW-1133">Transmembrane helix</keyword>
<keyword evidence="4" id="KW-1185">Reference proteome</keyword>
<feature type="coiled-coil region" evidence="1">
    <location>
        <begin position="41"/>
        <end position="68"/>
    </location>
</feature>
<dbReference type="EMBL" id="JXMU01000011">
    <property type="protein sequence ID" value="KPB01314.1"/>
    <property type="molecule type" value="Genomic_DNA"/>
</dbReference>
<dbReference type="PATRIC" id="fig|1514904.3.peg.547"/>
<keyword evidence="1" id="KW-0175">Coiled coil</keyword>
<comment type="caution">
    <text evidence="3">The sequence shown here is derived from an EMBL/GenBank/DDBJ whole genome shotgun (WGS) entry which is preliminary data.</text>
</comment>
<dbReference type="Proteomes" id="UP000038011">
    <property type="component" value="Unassembled WGS sequence"/>
</dbReference>
<proteinExistence type="predicted"/>
<dbReference type="Pfam" id="PF04977">
    <property type="entry name" value="DivIC"/>
    <property type="match status" value="1"/>
</dbReference>
<reference evidence="3 4" key="1">
    <citation type="submission" date="2015-01" db="EMBL/GenBank/DDBJ databases">
        <title>Ahrensia donghaiensis sp. nov., a novel dimethylsulphoniopropionate-cleavage bacterium isolated from seawater and emended descriptions of the genus Ahrensia and Ahrensia kielensis.</title>
        <authorList>
            <person name="Liu J."/>
        </authorList>
    </citation>
    <scope>NUCLEOTIDE SEQUENCE [LARGE SCALE GENOMIC DNA]</scope>
    <source>
        <strain evidence="3 4">LZD062</strain>
    </source>
</reference>
<sequence length="105" mass="12001">MWTRQYKRSKLRVVVVPVLACCLLGYFVFHAVNGTLGLNSSERYDSKISELKVELASLEKRRAEMQTRTKLLSDGSLERDLIDETARRSLGLTRSNELIMLHSSN</sequence>
<dbReference type="AlphaFoldDB" id="A0A0N0VLH2"/>
<evidence type="ECO:0000256" key="1">
    <source>
        <dbReference type="SAM" id="Coils"/>
    </source>
</evidence>
<feature type="transmembrane region" description="Helical" evidence="2">
    <location>
        <begin position="12"/>
        <end position="32"/>
    </location>
</feature>
<keyword evidence="2" id="KW-0472">Membrane</keyword>
<evidence type="ECO:0000256" key="2">
    <source>
        <dbReference type="SAM" id="Phobius"/>
    </source>
</evidence>
<dbReference type="InterPro" id="IPR007060">
    <property type="entry name" value="FtsL/DivIC"/>
</dbReference>
<name>A0A0N0VLH2_9HYPH</name>
<accession>A0A0N0VLH2</accession>
<evidence type="ECO:0008006" key="5">
    <source>
        <dbReference type="Google" id="ProtNLM"/>
    </source>
</evidence>
<organism evidence="3 4">
    <name type="scientific">Ahrensia marina</name>
    <dbReference type="NCBI Taxonomy" id="1514904"/>
    <lineage>
        <taxon>Bacteria</taxon>
        <taxon>Pseudomonadati</taxon>
        <taxon>Pseudomonadota</taxon>
        <taxon>Alphaproteobacteria</taxon>
        <taxon>Hyphomicrobiales</taxon>
        <taxon>Ahrensiaceae</taxon>
        <taxon>Ahrensia</taxon>
    </lineage>
</organism>
<gene>
    <name evidence="3" type="ORF">SU32_08640</name>
</gene>
<evidence type="ECO:0000313" key="4">
    <source>
        <dbReference type="Proteomes" id="UP000038011"/>
    </source>
</evidence>
<evidence type="ECO:0000313" key="3">
    <source>
        <dbReference type="EMBL" id="KPB01314.1"/>
    </source>
</evidence>